<sequence length="312" mass="34465">MMAKRTASPKKGMKAKQPDLAAPIDLENLLRMRMIDLSPSEQNLAAYMLENVQLLPFETGASIAQAVGVSEMTVSRFVRGLGFDSLRDLKGRLRHAMAEEDSEIDDNMERFQVRNSRQRALKESLRLELDAIVKAYALTDTNVWGEAAELLTTMPTVYVVGFQASQGLALDFSSRLLWSRPGVIHIANASGTFGEIVTADPKTSVIVLVDTASYAIRGVKLAEKLKASNVPLIVVTDKFSHWALSFTRFVFEGHTHVQTFWDSSASLSVILNLLIDSVATRLGAKARARFDTMSSLGDMFGEFVGGRYLDRK</sequence>
<dbReference type="InterPro" id="IPR036388">
    <property type="entry name" value="WH-like_DNA-bd_sf"/>
</dbReference>
<comment type="caution">
    <text evidence="2">The sequence shown here is derived from an EMBL/GenBank/DDBJ whole genome shotgun (WGS) entry which is preliminary data.</text>
</comment>
<dbReference type="SUPFAM" id="SSF53697">
    <property type="entry name" value="SIS domain"/>
    <property type="match status" value="1"/>
</dbReference>
<dbReference type="PANTHER" id="PTHR30514">
    <property type="entry name" value="GLUCOKINASE"/>
    <property type="match status" value="1"/>
</dbReference>
<dbReference type="PANTHER" id="PTHR30514:SF18">
    <property type="entry name" value="RPIR-FAMILY TRANSCRIPTIONAL REGULATOR"/>
    <property type="match status" value="1"/>
</dbReference>
<dbReference type="InterPro" id="IPR046348">
    <property type="entry name" value="SIS_dom_sf"/>
</dbReference>
<keyword evidence="3" id="KW-1185">Reference proteome</keyword>
<proteinExistence type="predicted"/>
<dbReference type="SUPFAM" id="SSF46689">
    <property type="entry name" value="Homeodomain-like"/>
    <property type="match status" value="1"/>
</dbReference>
<gene>
    <name evidence="2" type="ORF">SMD27_17025</name>
</gene>
<dbReference type="Gene3D" id="1.10.10.10">
    <property type="entry name" value="Winged helix-like DNA-binding domain superfamily/Winged helix DNA-binding domain"/>
    <property type="match status" value="1"/>
</dbReference>
<accession>A0ABU5EEM9</accession>
<dbReference type="EMBL" id="JAXCLW010000005">
    <property type="protein sequence ID" value="MDY0884550.1"/>
    <property type="molecule type" value="Genomic_DNA"/>
</dbReference>
<dbReference type="Pfam" id="PF01418">
    <property type="entry name" value="HTH_6"/>
    <property type="match status" value="1"/>
</dbReference>
<evidence type="ECO:0000259" key="1">
    <source>
        <dbReference type="PROSITE" id="PS51071"/>
    </source>
</evidence>
<protein>
    <submittedName>
        <fullName evidence="2">MurR/RpiR family transcriptional regulator</fullName>
    </submittedName>
</protein>
<name>A0ABU5EEM9_9PROT</name>
<dbReference type="InterPro" id="IPR000281">
    <property type="entry name" value="HTH_RpiR"/>
</dbReference>
<dbReference type="Gene3D" id="3.40.50.10490">
    <property type="entry name" value="Glucose-6-phosphate isomerase like protein, domain 1"/>
    <property type="match status" value="1"/>
</dbReference>
<organism evidence="2 3">
    <name type="scientific">Dongia soli</name>
    <dbReference type="NCBI Taxonomy" id="600628"/>
    <lineage>
        <taxon>Bacteria</taxon>
        <taxon>Pseudomonadati</taxon>
        <taxon>Pseudomonadota</taxon>
        <taxon>Alphaproteobacteria</taxon>
        <taxon>Rhodospirillales</taxon>
        <taxon>Dongiaceae</taxon>
        <taxon>Dongia</taxon>
    </lineage>
</organism>
<feature type="domain" description="HTH rpiR-type" evidence="1">
    <location>
        <begin position="24"/>
        <end position="100"/>
    </location>
</feature>
<dbReference type="InterPro" id="IPR009057">
    <property type="entry name" value="Homeodomain-like_sf"/>
</dbReference>
<reference evidence="2 3" key="1">
    <citation type="journal article" date="2016" name="Antonie Van Leeuwenhoek">
        <title>Dongia soli sp. nov., isolated from soil from Dokdo, Korea.</title>
        <authorList>
            <person name="Kim D.U."/>
            <person name="Lee H."/>
            <person name="Kim H."/>
            <person name="Kim S.G."/>
            <person name="Ka J.O."/>
        </authorList>
    </citation>
    <scope>NUCLEOTIDE SEQUENCE [LARGE SCALE GENOMIC DNA]</scope>
    <source>
        <strain evidence="2 3">D78</strain>
    </source>
</reference>
<evidence type="ECO:0000313" key="2">
    <source>
        <dbReference type="EMBL" id="MDY0884550.1"/>
    </source>
</evidence>
<dbReference type="InterPro" id="IPR047640">
    <property type="entry name" value="RpiR-like"/>
</dbReference>
<dbReference type="Proteomes" id="UP001279642">
    <property type="component" value="Unassembled WGS sequence"/>
</dbReference>
<evidence type="ECO:0000313" key="3">
    <source>
        <dbReference type="Proteomes" id="UP001279642"/>
    </source>
</evidence>
<dbReference type="RefSeq" id="WP_320509624.1">
    <property type="nucleotide sequence ID" value="NZ_JAXCLW010000005.1"/>
</dbReference>
<dbReference type="PROSITE" id="PS51071">
    <property type="entry name" value="HTH_RPIR"/>
    <property type="match status" value="1"/>
</dbReference>